<dbReference type="UniPathway" id="UPA00559"/>
<dbReference type="FunFam" id="3.40.50.11860:FF:000001">
    <property type="entry name" value="2-(3-amino-3-carboxypropyl)histidine synthase subunit 2"/>
    <property type="match status" value="1"/>
</dbReference>
<comment type="pathway">
    <text evidence="2 7">Protein modification; peptidyl-diphthamide biosynthesis.</text>
</comment>
<dbReference type="EMBL" id="BDGX01000008">
    <property type="protein sequence ID" value="GAV47565.1"/>
    <property type="molecule type" value="Genomic_DNA"/>
</dbReference>
<dbReference type="Pfam" id="PF01866">
    <property type="entry name" value="Diphthamide_syn"/>
    <property type="match status" value="1"/>
</dbReference>
<dbReference type="GO" id="GO:0017183">
    <property type="term" value="P:protein histidyl modification to diphthamide"/>
    <property type="evidence" value="ECO:0007669"/>
    <property type="project" value="UniProtKB-UniPathway"/>
</dbReference>
<dbReference type="GO" id="GO:0005737">
    <property type="term" value="C:cytoplasm"/>
    <property type="evidence" value="ECO:0007669"/>
    <property type="project" value="UniProtKB-SubCell"/>
</dbReference>
<feature type="region of interest" description="Disordered" evidence="8">
    <location>
        <begin position="515"/>
        <end position="553"/>
    </location>
</feature>
<dbReference type="InterPro" id="IPR010014">
    <property type="entry name" value="DHP2"/>
</dbReference>
<dbReference type="AlphaFoldDB" id="A0A1Q2ZVY7"/>
<comment type="subcellular location">
    <subcellularLocation>
        <location evidence="7">Cytoplasm</location>
    </subcellularLocation>
</comment>
<dbReference type="GO" id="GO:0051536">
    <property type="term" value="F:iron-sulfur cluster binding"/>
    <property type="evidence" value="ECO:0007669"/>
    <property type="project" value="UniProtKB-KW"/>
</dbReference>
<comment type="cofactor">
    <cofactor evidence="1">
        <name>[4Fe-4S] cluster</name>
        <dbReference type="ChEBI" id="CHEBI:49883"/>
    </cofactor>
</comment>
<accession>A0A1Q2ZVY7</accession>
<evidence type="ECO:0000256" key="5">
    <source>
        <dbReference type="ARBA" id="ARBA00023004"/>
    </source>
</evidence>
<proteinExistence type="inferred from homology"/>
<dbReference type="InterPro" id="IPR042265">
    <property type="entry name" value="DPH1/DPH2_3"/>
</dbReference>
<organism evidence="9 10">
    <name type="scientific">Zygosaccharomyces rouxii</name>
    <dbReference type="NCBI Taxonomy" id="4956"/>
    <lineage>
        <taxon>Eukaryota</taxon>
        <taxon>Fungi</taxon>
        <taxon>Dikarya</taxon>
        <taxon>Ascomycota</taxon>
        <taxon>Saccharomycotina</taxon>
        <taxon>Saccharomycetes</taxon>
        <taxon>Saccharomycetales</taxon>
        <taxon>Saccharomycetaceae</taxon>
        <taxon>Zygosaccharomyces</taxon>
    </lineage>
</organism>
<feature type="compositionally biased region" description="Acidic residues" evidence="8">
    <location>
        <begin position="521"/>
        <end position="531"/>
    </location>
</feature>
<protein>
    <recommendedName>
        <fullName evidence="7">2-(3-amino-3-carboxypropyl)histidine synthase subunit 2</fullName>
    </recommendedName>
</protein>
<evidence type="ECO:0000313" key="10">
    <source>
        <dbReference type="Proteomes" id="UP000187013"/>
    </source>
</evidence>
<comment type="similarity">
    <text evidence="3 7">Belongs to the DPH1/DPH2 family. DPH2 subfamily.</text>
</comment>
<feature type="compositionally biased region" description="Basic and acidic residues" evidence="8">
    <location>
        <begin position="543"/>
        <end position="553"/>
    </location>
</feature>
<dbReference type="Proteomes" id="UP000187013">
    <property type="component" value="Unassembled WGS sequence"/>
</dbReference>
<reference evidence="9 10" key="1">
    <citation type="submission" date="2016-08" db="EMBL/GenBank/DDBJ databases">
        <title>Draft genome sequence of allopolyploid Zygosaccharomyces rouxii.</title>
        <authorList>
            <person name="Watanabe J."/>
            <person name="Uehara K."/>
            <person name="Mogi Y."/>
            <person name="Tsukioka Y."/>
        </authorList>
    </citation>
    <scope>NUCLEOTIDE SEQUENCE [LARGE SCALE GENOMIC DNA]</scope>
    <source>
        <strain evidence="9 10">NBRC 110957</strain>
    </source>
</reference>
<dbReference type="GO" id="GO:0046872">
    <property type="term" value="F:metal ion binding"/>
    <property type="evidence" value="ECO:0007669"/>
    <property type="project" value="UniProtKB-KW"/>
</dbReference>
<comment type="caution">
    <text evidence="9">The sequence shown here is derived from an EMBL/GenBank/DDBJ whole genome shotgun (WGS) entry which is preliminary data.</text>
</comment>
<gene>
    <name evidence="9" type="ORF">ZYGR_0H04110</name>
</gene>
<evidence type="ECO:0000313" key="9">
    <source>
        <dbReference type="EMBL" id="GAV47565.1"/>
    </source>
</evidence>
<dbReference type="NCBIfam" id="TIGR00272">
    <property type="entry name" value="DPH2"/>
    <property type="match status" value="1"/>
</dbReference>
<dbReference type="PANTHER" id="PTHR10762:SF2">
    <property type="entry name" value="2-(3-AMINO-3-CARBOXYPROPYL)HISTIDINE SYNTHASE SUBUNIT 2"/>
    <property type="match status" value="1"/>
</dbReference>
<dbReference type="OrthoDB" id="449241at2759"/>
<name>A0A1Q2ZVY7_ZYGRO</name>
<dbReference type="InterPro" id="IPR016435">
    <property type="entry name" value="DPH1/DPH2"/>
</dbReference>
<keyword evidence="7" id="KW-0963">Cytoplasm</keyword>
<evidence type="ECO:0000256" key="8">
    <source>
        <dbReference type="SAM" id="MobiDB-lite"/>
    </source>
</evidence>
<feature type="region of interest" description="Disordered" evidence="8">
    <location>
        <begin position="423"/>
        <end position="454"/>
    </location>
</feature>
<keyword evidence="6 7" id="KW-0411">Iron-sulfur</keyword>
<feature type="region of interest" description="Disordered" evidence="8">
    <location>
        <begin position="466"/>
        <end position="490"/>
    </location>
</feature>
<evidence type="ECO:0000256" key="4">
    <source>
        <dbReference type="ARBA" id="ARBA00022723"/>
    </source>
</evidence>
<evidence type="ECO:0000256" key="6">
    <source>
        <dbReference type="ARBA" id="ARBA00023014"/>
    </source>
</evidence>
<dbReference type="Gene3D" id="3.40.50.11840">
    <property type="entry name" value="Diphthamide synthesis DPH1/DPH2 domain 1"/>
    <property type="match status" value="1"/>
</dbReference>
<dbReference type="NCBIfam" id="TIGR00322">
    <property type="entry name" value="diphth2_R"/>
    <property type="match status" value="1"/>
</dbReference>
<evidence type="ECO:0000256" key="1">
    <source>
        <dbReference type="ARBA" id="ARBA00001966"/>
    </source>
</evidence>
<sequence>MSESGAGDATVAPVLSTVADDDVFVLQKYETLEKERLFYLGPRCKDDLSGSIDEYYALDEIAQQLKRHADWRKITLQFPDSLVHDSSLVTQLLQDKFRDDDRQFWVVADTAYSACCVDEVASEHVSADVVVHFGDACLNAVQTLPVVYSFGRPQLDLSHVVNRFKEQYEKDDKVCLMANAPYTRHIRALYDELKSEYPNLIYAQINKNLLEHNCTIVGHNSEADAQREPIFSLGNRVLLADDAVEPISSKPMDAGYHLFYINIPQDPHLLFLTTQFQSVKLYDPKNADISQGPFPSLMKRYKYMHIARTAGCIGILVNTLSLRNTKETINALIELIRSNDKKHYLFVVGKPNVAKLANFEPVDIWCVLGCGQGGIILDQYNEFYKPIITPYELTLALNEEVTWTGNWVVDFKQVLNDIGKQIEQSDTNADSNGGVDSDEDKPEFDLVTGKSVSTSRPLRQLRHLELEAADGSSNNDSSTSSSQGLTQRSTNGGVIIKGTVSTSAGYLQNQAWSGLGSDFQGQEDFDEDGATVEEGRSGIASKYESDLQKAKRS</sequence>
<keyword evidence="5 7" id="KW-0408">Iron</keyword>
<dbReference type="Gene3D" id="3.40.50.11860">
    <property type="entry name" value="Diphthamide synthesis DPH1/DPH2 domain 3"/>
    <property type="match status" value="1"/>
</dbReference>
<dbReference type="eggNOG" id="KOG2648">
    <property type="taxonomic scope" value="Eukaryota"/>
</dbReference>
<dbReference type="InterPro" id="IPR042263">
    <property type="entry name" value="DPH1/DPH2_1"/>
</dbReference>
<comment type="function">
    <text evidence="7">Required for the first step of diphthamide biosynthesis, a post-translational modification of histidine which occurs in elongation factor 2. DPH1 and DPH2 transfer a 3-amino-3-carboxypropyl (ACP) group from S-adenosyl-L-methionine (SAM) to a histidine residue, the reaction is assisted by a reduction system comprising DPH3 and a NADH-dependent reductase. Facilitates the reduction of the catalytic iron-sulfur cluster found in the DPH1 subunit.</text>
</comment>
<evidence type="ECO:0000256" key="3">
    <source>
        <dbReference type="ARBA" id="ARBA00006179"/>
    </source>
</evidence>
<evidence type="ECO:0000256" key="2">
    <source>
        <dbReference type="ARBA" id="ARBA00005156"/>
    </source>
</evidence>
<dbReference type="SFLD" id="SFLDF00408">
    <property type="entry name" value="Diphthamide_biosynthesis_famil"/>
    <property type="match status" value="1"/>
</dbReference>
<feature type="compositionally biased region" description="Low complexity" evidence="8">
    <location>
        <begin position="470"/>
        <end position="489"/>
    </location>
</feature>
<evidence type="ECO:0000256" key="7">
    <source>
        <dbReference type="RuleBase" id="RU364133"/>
    </source>
</evidence>
<dbReference type="SFLD" id="SFLDG01121">
    <property type="entry name" value="Diphthamide_biosynthesis"/>
    <property type="match status" value="1"/>
</dbReference>
<keyword evidence="4 7" id="KW-0479">Metal-binding</keyword>
<dbReference type="SFLD" id="SFLDS00032">
    <property type="entry name" value="Radical_SAM_3-amino-3-carboxyp"/>
    <property type="match status" value="1"/>
</dbReference>
<dbReference type="GO" id="GO:0090560">
    <property type="term" value="F:2-(3-amino-3-carboxypropyl)histidine synthase activity"/>
    <property type="evidence" value="ECO:0007669"/>
    <property type="project" value="InterPro"/>
</dbReference>
<dbReference type="PANTHER" id="PTHR10762">
    <property type="entry name" value="DIPHTHAMIDE BIOSYNTHESIS PROTEIN"/>
    <property type="match status" value="1"/>
</dbReference>